<dbReference type="GO" id="GO:0070181">
    <property type="term" value="F:small ribosomal subunit rRNA binding"/>
    <property type="evidence" value="ECO:0007669"/>
    <property type="project" value="TreeGrafter"/>
</dbReference>
<dbReference type="OrthoDB" id="9810294at2"/>
<evidence type="ECO:0000256" key="6">
    <source>
        <dbReference type="ARBA" id="ARBA00023274"/>
    </source>
</evidence>
<evidence type="ECO:0000256" key="1">
    <source>
        <dbReference type="ARBA" id="ARBA00003134"/>
    </source>
</evidence>
<dbReference type="NCBIfam" id="TIGR00029">
    <property type="entry name" value="S20"/>
    <property type="match status" value="1"/>
</dbReference>
<accession>A0A317ZJE2</accession>
<evidence type="ECO:0000256" key="3">
    <source>
        <dbReference type="ARBA" id="ARBA00022730"/>
    </source>
</evidence>
<evidence type="ECO:0000256" key="5">
    <source>
        <dbReference type="ARBA" id="ARBA00022980"/>
    </source>
</evidence>
<protein>
    <recommendedName>
        <fullName evidence="7 8">Small ribosomal subunit protein bS20</fullName>
    </recommendedName>
</protein>
<comment type="function">
    <text evidence="1 8">Binds directly to 16S ribosomal RNA.</text>
</comment>
<dbReference type="InParanoid" id="A0A317ZJE2"/>
<name>A0A317ZJE2_9BACT</name>
<dbReference type="AlphaFoldDB" id="A0A317ZJE2"/>
<dbReference type="RefSeq" id="WP_110129748.1">
    <property type="nucleotide sequence ID" value="NZ_QHJQ01000001.1"/>
</dbReference>
<dbReference type="FunCoup" id="A0A317ZJE2">
    <property type="interactions" value="454"/>
</dbReference>
<dbReference type="HAMAP" id="MF_00500">
    <property type="entry name" value="Ribosomal_bS20"/>
    <property type="match status" value="1"/>
</dbReference>
<sequence>MANTKSALKYVRKTEGRTLRNRQVKSRLKTLSKKVEAAAASGDKDALATASRQYISALDKAGKTGLVHANKIARQKARCAALAAA</sequence>
<dbReference type="InterPro" id="IPR036510">
    <property type="entry name" value="Ribosomal_bS20_sf"/>
</dbReference>
<dbReference type="PANTHER" id="PTHR33398">
    <property type="entry name" value="30S RIBOSOMAL PROTEIN S20"/>
    <property type="match status" value="1"/>
</dbReference>
<dbReference type="EMBL" id="QHJQ01000001">
    <property type="protein sequence ID" value="PXA05670.1"/>
    <property type="molecule type" value="Genomic_DNA"/>
</dbReference>
<dbReference type="Proteomes" id="UP000247099">
    <property type="component" value="Unassembled WGS sequence"/>
</dbReference>
<evidence type="ECO:0000256" key="8">
    <source>
        <dbReference type="HAMAP-Rule" id="MF_00500"/>
    </source>
</evidence>
<keyword evidence="10" id="KW-1185">Reference proteome</keyword>
<comment type="caution">
    <text evidence="9">The sequence shown here is derived from an EMBL/GenBank/DDBJ whole genome shotgun (WGS) entry which is preliminary data.</text>
</comment>
<dbReference type="PANTHER" id="PTHR33398:SF1">
    <property type="entry name" value="SMALL RIBOSOMAL SUBUNIT PROTEIN BS20C"/>
    <property type="match status" value="1"/>
</dbReference>
<dbReference type="GO" id="GO:0005829">
    <property type="term" value="C:cytosol"/>
    <property type="evidence" value="ECO:0007669"/>
    <property type="project" value="TreeGrafter"/>
</dbReference>
<dbReference type="Pfam" id="PF01649">
    <property type="entry name" value="Ribosomal_S20p"/>
    <property type="match status" value="1"/>
</dbReference>
<comment type="similarity">
    <text evidence="2 8">Belongs to the bacterial ribosomal protein bS20 family.</text>
</comment>
<reference evidence="9 10" key="1">
    <citation type="submission" date="2018-05" db="EMBL/GenBank/DDBJ databases">
        <title>Coraliomargarita sinensis sp. nov., isolated from a marine solar saltern.</title>
        <authorList>
            <person name="Zhou L.Y."/>
        </authorList>
    </citation>
    <scope>NUCLEOTIDE SEQUENCE [LARGE SCALE GENOMIC DNA]</scope>
    <source>
        <strain evidence="9 10">WN38</strain>
    </source>
</reference>
<dbReference type="GO" id="GO:0003735">
    <property type="term" value="F:structural constituent of ribosome"/>
    <property type="evidence" value="ECO:0007669"/>
    <property type="project" value="InterPro"/>
</dbReference>
<dbReference type="GO" id="GO:0006412">
    <property type="term" value="P:translation"/>
    <property type="evidence" value="ECO:0007669"/>
    <property type="project" value="UniProtKB-UniRule"/>
</dbReference>
<organism evidence="9 10">
    <name type="scientific">Coraliomargarita sinensis</name>
    <dbReference type="NCBI Taxonomy" id="2174842"/>
    <lineage>
        <taxon>Bacteria</taxon>
        <taxon>Pseudomonadati</taxon>
        <taxon>Verrucomicrobiota</taxon>
        <taxon>Opitutia</taxon>
        <taxon>Puniceicoccales</taxon>
        <taxon>Coraliomargaritaceae</taxon>
        <taxon>Coraliomargarita</taxon>
    </lineage>
</organism>
<evidence type="ECO:0000313" key="9">
    <source>
        <dbReference type="EMBL" id="PXA05670.1"/>
    </source>
</evidence>
<evidence type="ECO:0000256" key="4">
    <source>
        <dbReference type="ARBA" id="ARBA00022884"/>
    </source>
</evidence>
<dbReference type="InterPro" id="IPR002583">
    <property type="entry name" value="Ribosomal_bS20"/>
</dbReference>
<keyword evidence="5 8" id="KW-0689">Ribosomal protein</keyword>
<evidence type="ECO:0000256" key="2">
    <source>
        <dbReference type="ARBA" id="ARBA00007634"/>
    </source>
</evidence>
<proteinExistence type="inferred from homology"/>
<evidence type="ECO:0000313" key="10">
    <source>
        <dbReference type="Proteomes" id="UP000247099"/>
    </source>
</evidence>
<evidence type="ECO:0000256" key="7">
    <source>
        <dbReference type="ARBA" id="ARBA00035136"/>
    </source>
</evidence>
<dbReference type="Gene3D" id="1.20.58.110">
    <property type="entry name" value="Ribosomal protein S20"/>
    <property type="match status" value="1"/>
</dbReference>
<keyword evidence="6 8" id="KW-0687">Ribonucleoprotein</keyword>
<keyword evidence="4 8" id="KW-0694">RNA-binding</keyword>
<keyword evidence="3 8" id="KW-0699">rRNA-binding</keyword>
<dbReference type="SUPFAM" id="SSF46992">
    <property type="entry name" value="Ribosomal protein S20"/>
    <property type="match status" value="1"/>
</dbReference>
<dbReference type="GO" id="GO:0015935">
    <property type="term" value="C:small ribosomal subunit"/>
    <property type="evidence" value="ECO:0007669"/>
    <property type="project" value="TreeGrafter"/>
</dbReference>
<gene>
    <name evidence="8 9" type="primary">rpsT</name>
    <name evidence="9" type="ORF">DDZ13_02010</name>
</gene>